<dbReference type="EMBL" id="PZQS01000003">
    <property type="protein sequence ID" value="PVD33896.1"/>
    <property type="molecule type" value="Genomic_DNA"/>
</dbReference>
<comment type="caution">
    <text evidence="7">The sequence shown here is derived from an EMBL/GenBank/DDBJ whole genome shotgun (WGS) entry which is preliminary data.</text>
</comment>
<evidence type="ECO:0000256" key="4">
    <source>
        <dbReference type="ARBA" id="ARBA00023242"/>
    </source>
</evidence>
<keyword evidence="1" id="KW-0805">Transcription regulation</keyword>
<dbReference type="PROSITE" id="PS50039">
    <property type="entry name" value="FORK_HEAD_3"/>
    <property type="match status" value="1"/>
</dbReference>
<feature type="domain" description="Fork-head" evidence="6">
    <location>
        <begin position="1"/>
        <end position="58"/>
    </location>
</feature>
<name>A0A2T7PKD4_POMCA</name>
<dbReference type="Pfam" id="PF00250">
    <property type="entry name" value="Forkhead"/>
    <property type="match status" value="1"/>
</dbReference>
<evidence type="ECO:0000259" key="6">
    <source>
        <dbReference type="PROSITE" id="PS50039"/>
    </source>
</evidence>
<feature type="DNA-binding region" description="Fork-head" evidence="5">
    <location>
        <begin position="1"/>
        <end position="58"/>
    </location>
</feature>
<evidence type="ECO:0000256" key="3">
    <source>
        <dbReference type="ARBA" id="ARBA00023163"/>
    </source>
</evidence>
<dbReference type="PANTHER" id="PTHR46078">
    <property type="entry name" value="FORKHEAD BOX PROTEIN J2 FAMILY MEMBER"/>
    <property type="match status" value="1"/>
</dbReference>
<evidence type="ECO:0000313" key="7">
    <source>
        <dbReference type="EMBL" id="PVD33896.1"/>
    </source>
</evidence>
<dbReference type="GO" id="GO:0000978">
    <property type="term" value="F:RNA polymerase II cis-regulatory region sequence-specific DNA binding"/>
    <property type="evidence" value="ECO:0007669"/>
    <property type="project" value="TreeGrafter"/>
</dbReference>
<dbReference type="InterPro" id="IPR001766">
    <property type="entry name" value="Fork_head_dom"/>
</dbReference>
<evidence type="ECO:0000256" key="2">
    <source>
        <dbReference type="ARBA" id="ARBA00023125"/>
    </source>
</evidence>
<dbReference type="SUPFAM" id="SSF46785">
    <property type="entry name" value="Winged helix' DNA-binding domain"/>
    <property type="match status" value="1"/>
</dbReference>
<dbReference type="Gene3D" id="1.10.10.10">
    <property type="entry name" value="Winged helix-like DNA-binding domain superfamily/Winged helix DNA-binding domain"/>
    <property type="match status" value="1"/>
</dbReference>
<reference evidence="7 8" key="1">
    <citation type="submission" date="2018-04" db="EMBL/GenBank/DDBJ databases">
        <title>The genome of golden apple snail Pomacea canaliculata provides insight into stress tolerance and invasive adaptation.</title>
        <authorList>
            <person name="Liu C."/>
            <person name="Liu B."/>
            <person name="Ren Y."/>
            <person name="Zhang Y."/>
            <person name="Wang H."/>
            <person name="Li S."/>
            <person name="Jiang F."/>
            <person name="Yin L."/>
            <person name="Zhang G."/>
            <person name="Qian W."/>
            <person name="Fan W."/>
        </authorList>
    </citation>
    <scope>NUCLEOTIDE SEQUENCE [LARGE SCALE GENOMIC DNA]</scope>
    <source>
        <strain evidence="7">SZHN2017</strain>
        <tissue evidence="7">Muscle</tissue>
    </source>
</reference>
<organism evidence="7 8">
    <name type="scientific">Pomacea canaliculata</name>
    <name type="common">Golden apple snail</name>
    <dbReference type="NCBI Taxonomy" id="400727"/>
    <lineage>
        <taxon>Eukaryota</taxon>
        <taxon>Metazoa</taxon>
        <taxon>Spiralia</taxon>
        <taxon>Lophotrochozoa</taxon>
        <taxon>Mollusca</taxon>
        <taxon>Gastropoda</taxon>
        <taxon>Caenogastropoda</taxon>
        <taxon>Architaenioglossa</taxon>
        <taxon>Ampullarioidea</taxon>
        <taxon>Ampullariidae</taxon>
        <taxon>Pomacea</taxon>
    </lineage>
</organism>
<keyword evidence="3" id="KW-0804">Transcription</keyword>
<evidence type="ECO:0000256" key="1">
    <source>
        <dbReference type="ARBA" id="ARBA00023015"/>
    </source>
</evidence>
<protein>
    <recommendedName>
        <fullName evidence="6">Fork-head domain-containing protein</fullName>
    </recommendedName>
</protein>
<dbReference type="GO" id="GO:0000981">
    <property type="term" value="F:DNA-binding transcription factor activity, RNA polymerase II-specific"/>
    <property type="evidence" value="ECO:0007669"/>
    <property type="project" value="TreeGrafter"/>
</dbReference>
<dbReference type="InterPro" id="IPR036388">
    <property type="entry name" value="WH-like_DNA-bd_sf"/>
</dbReference>
<dbReference type="SMART" id="SM00339">
    <property type="entry name" value="FH"/>
    <property type="match status" value="1"/>
</dbReference>
<dbReference type="STRING" id="400727.A0A2T7PKD4"/>
<dbReference type="InterPro" id="IPR045912">
    <property type="entry name" value="FOXJ2/3-like"/>
</dbReference>
<keyword evidence="2 5" id="KW-0238">DNA-binding</keyword>
<dbReference type="AlphaFoldDB" id="A0A2T7PKD4"/>
<accession>A0A2T7PKD4</accession>
<evidence type="ECO:0000313" key="8">
    <source>
        <dbReference type="Proteomes" id="UP000245119"/>
    </source>
</evidence>
<keyword evidence="4 5" id="KW-0539">Nucleus</keyword>
<dbReference type="CDD" id="cd00059">
    <property type="entry name" value="FH_FOX"/>
    <property type="match status" value="1"/>
</dbReference>
<dbReference type="Proteomes" id="UP000245119">
    <property type="component" value="Linkage Group LG3"/>
</dbReference>
<comment type="subcellular location">
    <subcellularLocation>
        <location evidence="5">Nucleus</location>
    </subcellularLocation>
</comment>
<dbReference type="InterPro" id="IPR036390">
    <property type="entry name" value="WH_DNA-bd_sf"/>
</dbReference>
<gene>
    <name evidence="7" type="ORF">C0Q70_05158</name>
</gene>
<evidence type="ECO:0000256" key="5">
    <source>
        <dbReference type="PROSITE-ProRule" id="PRU00089"/>
    </source>
</evidence>
<dbReference type="PRINTS" id="PR00053">
    <property type="entry name" value="FORKHEAD"/>
</dbReference>
<dbReference type="GO" id="GO:0005634">
    <property type="term" value="C:nucleus"/>
    <property type="evidence" value="ECO:0007669"/>
    <property type="project" value="UniProtKB-SubCell"/>
</dbReference>
<keyword evidence="8" id="KW-1185">Reference proteome</keyword>
<sequence length="158" mass="17408">MKGMKVKEICKWIEDNFPYYRHRISSGWKSTIRQNLSMYSCFEKVNDPSSSKKNGSYWICKAEKAKSCTQPTKSHRSGGYNRDHEAGEEMLRAHRVKISGLPAYAVVCLPVAPSSASLSSITFPESSSVGLQSSAVNALPTSMTTNPVVLPVPKLPIP</sequence>
<dbReference type="PANTHER" id="PTHR46078:SF2">
    <property type="entry name" value="FORK-HEAD DOMAIN-CONTAINING PROTEIN"/>
    <property type="match status" value="1"/>
</dbReference>
<proteinExistence type="predicted"/>